<evidence type="ECO:0000313" key="4">
    <source>
        <dbReference type="Proteomes" id="UP000318080"/>
    </source>
</evidence>
<dbReference type="Pfam" id="PF13556">
    <property type="entry name" value="HTH_30"/>
    <property type="match status" value="1"/>
</dbReference>
<dbReference type="InterPro" id="IPR025751">
    <property type="entry name" value="RsbRD_N_dom"/>
</dbReference>
<organism evidence="3 4">
    <name type="scientific">Corynebacterium phoceense</name>
    <dbReference type="NCBI Taxonomy" id="1686286"/>
    <lineage>
        <taxon>Bacteria</taxon>
        <taxon>Bacillati</taxon>
        <taxon>Actinomycetota</taxon>
        <taxon>Actinomycetes</taxon>
        <taxon>Mycobacteriales</taxon>
        <taxon>Corynebacteriaceae</taxon>
        <taxon>Corynebacterium</taxon>
    </lineage>
</organism>
<evidence type="ECO:0000313" key="3">
    <source>
        <dbReference type="EMBL" id="TQE42922.1"/>
    </source>
</evidence>
<dbReference type="AlphaFoldDB" id="A0A540R5B0"/>
<dbReference type="Gene3D" id="1.10.10.2840">
    <property type="entry name" value="PucR C-terminal helix-turn-helix domain"/>
    <property type="match status" value="1"/>
</dbReference>
<comment type="caution">
    <text evidence="3">The sequence shown here is derived from an EMBL/GenBank/DDBJ whole genome shotgun (WGS) entry which is preliminary data.</text>
</comment>
<dbReference type="InterPro" id="IPR051448">
    <property type="entry name" value="CdaR-like_regulators"/>
</dbReference>
<name>A0A540R5B0_9CORY</name>
<dbReference type="InterPro" id="IPR025736">
    <property type="entry name" value="PucR_C-HTH_dom"/>
</dbReference>
<dbReference type="Proteomes" id="UP000318080">
    <property type="component" value="Unassembled WGS sequence"/>
</dbReference>
<evidence type="ECO:0000259" key="2">
    <source>
        <dbReference type="Pfam" id="PF14361"/>
    </source>
</evidence>
<protein>
    <submittedName>
        <fullName evidence="3">PucR family transcriptional regulator</fullName>
    </submittedName>
</protein>
<dbReference type="PANTHER" id="PTHR33744">
    <property type="entry name" value="CARBOHYDRATE DIACID REGULATOR"/>
    <property type="match status" value="1"/>
</dbReference>
<dbReference type="Pfam" id="PF14361">
    <property type="entry name" value="RsbRD_N"/>
    <property type="match status" value="1"/>
</dbReference>
<accession>A0A540R5B0</accession>
<gene>
    <name evidence="3" type="ORF">EJK80_09815</name>
</gene>
<reference evidence="3 4" key="1">
    <citation type="submission" date="2019-06" db="EMBL/GenBank/DDBJ databases">
        <title>Draft genome of C. phoceense Strain 272.</title>
        <authorList>
            <person name="Pacheco L.G.C."/>
            <person name="Barberis C.M."/>
            <person name="Almuzara M.N."/>
            <person name="Traglia G.M."/>
            <person name="Santos C.S."/>
            <person name="Rocha D.J.P.G."/>
            <person name="Aguiar E.R.G.R."/>
            <person name="Vay C.A."/>
        </authorList>
    </citation>
    <scope>NUCLEOTIDE SEQUENCE [LARGE SCALE GENOMIC DNA]</scope>
    <source>
        <strain evidence="3 4">272</strain>
    </source>
</reference>
<evidence type="ECO:0000259" key="1">
    <source>
        <dbReference type="Pfam" id="PF13556"/>
    </source>
</evidence>
<dbReference type="EMBL" id="VHIR01000015">
    <property type="protein sequence ID" value="TQE42922.1"/>
    <property type="molecule type" value="Genomic_DNA"/>
</dbReference>
<dbReference type="PANTHER" id="PTHR33744:SF1">
    <property type="entry name" value="DNA-BINDING TRANSCRIPTIONAL ACTIVATOR ADER"/>
    <property type="match status" value="1"/>
</dbReference>
<feature type="domain" description="PucR C-terminal helix-turn-helix" evidence="1">
    <location>
        <begin position="334"/>
        <end position="387"/>
    </location>
</feature>
<dbReference type="InterPro" id="IPR042070">
    <property type="entry name" value="PucR_C-HTH_sf"/>
</dbReference>
<proteinExistence type="predicted"/>
<keyword evidence="4" id="KW-1185">Reference proteome</keyword>
<feature type="domain" description="RsbT co-antagonist protein RsbRD N-terminal" evidence="2">
    <location>
        <begin position="45"/>
        <end position="166"/>
    </location>
</feature>
<sequence length="402" mass="43470">MGFCLIVHVRVWSFLQSRCMSPDNSIPYATLATVVAQLRREHEDLTVHAVGDIHEELPDYADVPRRELVASVGGIIDVVLDVVASGSAAQLPAVPSVALRRLGQGVQVDSLLRAYRLALTSTQRRFSDIARTRGLPVEDCLTAMDAMWEVGEWFMQQAVREYRAASVGESVRRRVAKAELLRLIAAPQHSGLEIAARARRLGLPDIAYRVALGMAADPDEWVAYVEKWGSTPAAMAVAAEVGDVIAALIPATAQLADAPVLLAAGPSTSLAEAGESWAGARRVLSALPPGRTGWWDAAALSWRLAVPEVPAVTAIVQARYETVFAEAPETGAMLLESVWAYLDAGLSFKQAAAGLYVHENTLRHRVAKFEEVTGRSLTEPDTRMELLWLRYARELGGGSSGD</sequence>